<dbReference type="AlphaFoldDB" id="U2DW54"/>
<sequence length="73" mass="8517">MPRRCLSEKSSHNNFHNGWQVLVVLPLLFVTIVVQSTPELCCVTDLHPIHYLFRFPVFEYLLGDSFIFYIFAG</sequence>
<dbReference type="Proteomes" id="UP000016496">
    <property type="component" value="Unassembled WGS sequence"/>
</dbReference>
<dbReference type="HOGENOM" id="CLU_2696955_0_0_10"/>
<name>U2DW54_9BACE</name>
<gene>
    <name evidence="1" type="ORF">HMPREF1981_01247</name>
</gene>
<protein>
    <submittedName>
        <fullName evidence="1">Uncharacterized protein</fullName>
    </submittedName>
</protein>
<evidence type="ECO:0000313" key="1">
    <source>
        <dbReference type="EMBL" id="ERI85892.1"/>
    </source>
</evidence>
<comment type="caution">
    <text evidence="1">The sequence shown here is derived from an EMBL/GenBank/DDBJ whole genome shotgun (WGS) entry which is preliminary data.</text>
</comment>
<organism evidence="1 2">
    <name type="scientific">Bacteroides pyogenes F0041</name>
    <dbReference type="NCBI Taxonomy" id="1321819"/>
    <lineage>
        <taxon>Bacteria</taxon>
        <taxon>Pseudomonadati</taxon>
        <taxon>Bacteroidota</taxon>
        <taxon>Bacteroidia</taxon>
        <taxon>Bacteroidales</taxon>
        <taxon>Bacteroidaceae</taxon>
        <taxon>Bacteroides</taxon>
    </lineage>
</organism>
<reference evidence="1 2" key="1">
    <citation type="submission" date="2013-08" db="EMBL/GenBank/DDBJ databases">
        <authorList>
            <person name="Weinstock G."/>
            <person name="Sodergren E."/>
            <person name="Wylie T."/>
            <person name="Fulton L."/>
            <person name="Fulton R."/>
            <person name="Fronick C."/>
            <person name="O'Laughlin M."/>
            <person name="Godfrey J."/>
            <person name="Miner T."/>
            <person name="Herter B."/>
            <person name="Appelbaum E."/>
            <person name="Cordes M."/>
            <person name="Lek S."/>
            <person name="Wollam A."/>
            <person name="Pepin K.H."/>
            <person name="Palsikar V.B."/>
            <person name="Mitreva M."/>
            <person name="Wilson R.K."/>
        </authorList>
    </citation>
    <scope>NUCLEOTIDE SEQUENCE [LARGE SCALE GENOMIC DNA]</scope>
    <source>
        <strain evidence="1 2">F0041</strain>
    </source>
</reference>
<dbReference type="EMBL" id="AWSV01000068">
    <property type="protein sequence ID" value="ERI85892.1"/>
    <property type="molecule type" value="Genomic_DNA"/>
</dbReference>
<dbReference type="PATRIC" id="fig|1321819.3.peg.1139"/>
<evidence type="ECO:0000313" key="2">
    <source>
        <dbReference type="Proteomes" id="UP000016496"/>
    </source>
</evidence>
<proteinExistence type="predicted"/>
<accession>U2DW54</accession>